<dbReference type="Proteomes" id="UP001576776">
    <property type="component" value="Unassembled WGS sequence"/>
</dbReference>
<reference evidence="18 19" key="1">
    <citation type="submission" date="2024-09" db="EMBL/GenBank/DDBJ databases">
        <title>Floridaenema gen nov. (Aerosakkonemataceae, Aerosakkonematales ord. nov., Cyanobacteria) from benthic tropical and subtropical fresh waters, with the description of four new species.</title>
        <authorList>
            <person name="Moretto J.A."/>
            <person name="Berthold D.E."/>
            <person name="Lefler F.W."/>
            <person name="Huang I.-S."/>
            <person name="Laughinghouse H. IV."/>
        </authorList>
    </citation>
    <scope>NUCLEOTIDE SEQUENCE [LARGE SCALE GENOMIC DNA]</scope>
    <source>
        <strain evidence="18 19">BLCC-F154</strain>
    </source>
</reference>
<dbReference type="InterPro" id="IPR016132">
    <property type="entry name" value="Phyto_chromo_attachment"/>
</dbReference>
<dbReference type="SUPFAM" id="SSF55781">
    <property type="entry name" value="GAF domain-like"/>
    <property type="match status" value="2"/>
</dbReference>
<dbReference type="PRINTS" id="PR00344">
    <property type="entry name" value="BCTRLSENSOR"/>
</dbReference>
<feature type="transmembrane region" description="Helical" evidence="14">
    <location>
        <begin position="6"/>
        <end position="25"/>
    </location>
</feature>
<dbReference type="PROSITE" id="PS50109">
    <property type="entry name" value="HIS_KIN"/>
    <property type="match status" value="1"/>
</dbReference>
<dbReference type="Pfam" id="PF00512">
    <property type="entry name" value="HisKA"/>
    <property type="match status" value="1"/>
</dbReference>
<comment type="catalytic activity">
    <reaction evidence="1">
        <text>ATP + protein L-histidine = ADP + protein N-phospho-L-histidine.</text>
        <dbReference type="EC" id="2.7.13.3"/>
    </reaction>
</comment>
<proteinExistence type="inferred from homology"/>
<evidence type="ECO:0000259" key="17">
    <source>
        <dbReference type="PROSITE" id="PS50112"/>
    </source>
</evidence>
<dbReference type="InterPro" id="IPR004358">
    <property type="entry name" value="Sig_transdc_His_kin-like_C"/>
</dbReference>
<evidence type="ECO:0000256" key="5">
    <source>
        <dbReference type="ARBA" id="ARBA00022553"/>
    </source>
</evidence>
<evidence type="ECO:0000256" key="13">
    <source>
        <dbReference type="ARBA" id="ARBA00023136"/>
    </source>
</evidence>
<evidence type="ECO:0000256" key="6">
    <source>
        <dbReference type="ARBA" id="ARBA00022679"/>
    </source>
</evidence>
<dbReference type="SUPFAM" id="SSF47384">
    <property type="entry name" value="Homodimeric domain of signal transducing histidine kinase"/>
    <property type="match status" value="1"/>
</dbReference>
<keyword evidence="19" id="KW-1185">Reference proteome</keyword>
<feature type="transmembrane region" description="Helical" evidence="14">
    <location>
        <begin position="45"/>
        <end position="67"/>
    </location>
</feature>
<accession>A0ABV4YJN6</accession>
<evidence type="ECO:0000256" key="1">
    <source>
        <dbReference type="ARBA" id="ARBA00000085"/>
    </source>
</evidence>
<dbReference type="InterPro" id="IPR003661">
    <property type="entry name" value="HisK_dim/P_dom"/>
</dbReference>
<dbReference type="PROSITE" id="PS50112">
    <property type="entry name" value="PAS"/>
    <property type="match status" value="1"/>
</dbReference>
<dbReference type="NCBIfam" id="TIGR00229">
    <property type="entry name" value="sensory_box"/>
    <property type="match status" value="1"/>
</dbReference>
<dbReference type="InterPro" id="IPR050351">
    <property type="entry name" value="BphY/WalK/GraS-like"/>
</dbReference>
<keyword evidence="6" id="KW-0808">Transferase</keyword>
<evidence type="ECO:0000256" key="12">
    <source>
        <dbReference type="ARBA" id="ARBA00023012"/>
    </source>
</evidence>
<dbReference type="InterPro" id="IPR036097">
    <property type="entry name" value="HisK_dim/P_sf"/>
</dbReference>
<dbReference type="Gene3D" id="3.30.450.20">
    <property type="entry name" value="PAS domain"/>
    <property type="match status" value="1"/>
</dbReference>
<dbReference type="InterPro" id="IPR003018">
    <property type="entry name" value="GAF"/>
</dbReference>
<dbReference type="InterPro" id="IPR003594">
    <property type="entry name" value="HATPase_dom"/>
</dbReference>
<name>A0ABV4YJN6_9CYAN</name>
<evidence type="ECO:0000256" key="11">
    <source>
        <dbReference type="ARBA" id="ARBA00022989"/>
    </source>
</evidence>
<evidence type="ECO:0000256" key="14">
    <source>
        <dbReference type="SAM" id="Phobius"/>
    </source>
</evidence>
<comment type="similarity">
    <text evidence="3">In the N-terminal section; belongs to the phytochrome family.</text>
</comment>
<dbReference type="CDD" id="cd00130">
    <property type="entry name" value="PAS"/>
    <property type="match status" value="1"/>
</dbReference>
<comment type="subcellular location">
    <subcellularLocation>
        <location evidence="2">Membrane</location>
        <topology evidence="2">Multi-pass membrane protein</topology>
    </subcellularLocation>
</comment>
<evidence type="ECO:0000256" key="2">
    <source>
        <dbReference type="ARBA" id="ARBA00004141"/>
    </source>
</evidence>
<evidence type="ECO:0000313" key="19">
    <source>
        <dbReference type="Proteomes" id="UP001576776"/>
    </source>
</evidence>
<dbReference type="InterPro" id="IPR035965">
    <property type="entry name" value="PAS-like_dom_sf"/>
</dbReference>
<keyword evidence="8" id="KW-0547">Nucleotide-binding</keyword>
<dbReference type="InterPro" id="IPR013656">
    <property type="entry name" value="PAS_4"/>
</dbReference>
<dbReference type="Gene3D" id="1.10.287.130">
    <property type="match status" value="1"/>
</dbReference>
<gene>
    <name evidence="18" type="ORF">ACE1B6_27620</name>
</gene>
<dbReference type="SMART" id="SM00065">
    <property type="entry name" value="GAF"/>
    <property type="match status" value="2"/>
</dbReference>
<protein>
    <recommendedName>
        <fullName evidence="4">histidine kinase</fullName>
        <ecNumber evidence="4">2.7.13.3</ecNumber>
    </recommendedName>
</protein>
<evidence type="ECO:0000313" key="18">
    <source>
        <dbReference type="EMBL" id="MFB2939040.1"/>
    </source>
</evidence>
<comment type="caution">
    <text evidence="18">The sequence shown here is derived from an EMBL/GenBank/DDBJ whole genome shotgun (WGS) entry which is preliminary data.</text>
</comment>
<dbReference type="EMBL" id="JBHFNS010000093">
    <property type="protein sequence ID" value="MFB2939040.1"/>
    <property type="molecule type" value="Genomic_DNA"/>
</dbReference>
<dbReference type="InterPro" id="IPR036890">
    <property type="entry name" value="HATPase_C_sf"/>
</dbReference>
<keyword evidence="12" id="KW-0902">Two-component regulatory system</keyword>
<dbReference type="SMART" id="SM00387">
    <property type="entry name" value="HATPase_c"/>
    <property type="match status" value="1"/>
</dbReference>
<keyword evidence="10" id="KW-0067">ATP-binding</keyword>
<evidence type="ECO:0000256" key="8">
    <source>
        <dbReference type="ARBA" id="ARBA00022741"/>
    </source>
</evidence>
<evidence type="ECO:0000256" key="3">
    <source>
        <dbReference type="ARBA" id="ARBA00006402"/>
    </source>
</evidence>
<evidence type="ECO:0000256" key="7">
    <source>
        <dbReference type="ARBA" id="ARBA00022692"/>
    </source>
</evidence>
<feature type="domain" description="Histidine kinase" evidence="16">
    <location>
        <begin position="591"/>
        <end position="816"/>
    </location>
</feature>
<dbReference type="Gene3D" id="3.30.450.40">
    <property type="match status" value="2"/>
</dbReference>
<dbReference type="Pfam" id="PF01590">
    <property type="entry name" value="GAF"/>
    <property type="match status" value="2"/>
</dbReference>
<organism evidence="18 19">
    <name type="scientific">Floridaenema fluviatile BLCC-F154</name>
    <dbReference type="NCBI Taxonomy" id="3153640"/>
    <lineage>
        <taxon>Bacteria</taxon>
        <taxon>Bacillati</taxon>
        <taxon>Cyanobacteriota</taxon>
        <taxon>Cyanophyceae</taxon>
        <taxon>Oscillatoriophycideae</taxon>
        <taxon>Aerosakkonematales</taxon>
        <taxon>Aerosakkonemataceae</taxon>
        <taxon>Floridanema</taxon>
        <taxon>Floridanema fluviatile</taxon>
    </lineage>
</organism>
<keyword evidence="11 14" id="KW-1133">Transmembrane helix</keyword>
<evidence type="ECO:0000256" key="4">
    <source>
        <dbReference type="ARBA" id="ARBA00012438"/>
    </source>
</evidence>
<dbReference type="PROSITE" id="PS50046">
    <property type="entry name" value="PHYTOCHROME_2"/>
    <property type="match status" value="1"/>
</dbReference>
<dbReference type="Gene3D" id="3.30.565.10">
    <property type="entry name" value="Histidine kinase-like ATPase, C-terminal domain"/>
    <property type="match status" value="1"/>
</dbReference>
<dbReference type="InterPro" id="IPR029016">
    <property type="entry name" value="GAF-like_dom_sf"/>
</dbReference>
<dbReference type="SMART" id="SM00388">
    <property type="entry name" value="HisKA"/>
    <property type="match status" value="1"/>
</dbReference>
<evidence type="ECO:0000256" key="9">
    <source>
        <dbReference type="ARBA" id="ARBA00022777"/>
    </source>
</evidence>
<dbReference type="Pfam" id="PF08448">
    <property type="entry name" value="PAS_4"/>
    <property type="match status" value="1"/>
</dbReference>
<dbReference type="InterPro" id="IPR005467">
    <property type="entry name" value="His_kinase_dom"/>
</dbReference>
<keyword evidence="7 14" id="KW-0812">Transmembrane</keyword>
<evidence type="ECO:0000256" key="10">
    <source>
        <dbReference type="ARBA" id="ARBA00022840"/>
    </source>
</evidence>
<keyword evidence="5" id="KW-0597">Phosphoprotein</keyword>
<feature type="domain" description="PAS" evidence="17">
    <location>
        <begin position="105"/>
        <end position="175"/>
    </location>
</feature>
<sequence>MKIKDFATPLQAIAIIIMMEIFTLLGGQLDATINQNKCNFSYFGIGYNTIFSSGFIVFFLVTTWWWLQEYRKFTPNLSQNKFSNKSQIKIRKAFRRKVRQALQESESRFQAFMDNGPLLAWITNENGQVVYSNKNLAQWFGKELEQIIGRNIAELHPKALAKAHLENIREVISTKKVLQTNELTYRSDGSCAELLVYKFPLIKTRDRSLVGGIAVDITEEKQAVNVVKLQYEQERLLDIIVQHIRQSLNLKEILGTTVTEIQKFLNCDRVMISRISLQNSSAEVIVESRSPNCQSLLGWKIKNNQYQQPTDYQVPENRLNQVNDINQNLLHPFDVQAQLTIPIWQNKHIWGWLIAHSCQAKRQWKPQEISLLQRLKNQLEVAIHQSELHYELQQLNANLERQVQARTLEFQQALTFEATLKRITDKVRDSFDESQILQQAVEELAKALEVNCCETNLYNLDQTTATIRYQSISNSSCLHQIKNINSREESTIYQQLLSGQHFAFCYLKTSGETKSYAILACPIVDDRGVLGDIRLFKPELSSFSGLELRLVQQVANQCAIALRQSHLYQAAQKQVAELEKLNQLKDDFLSTISHELRTPVSNIKMIAQILKIALAKPENLCDRSQEINRYLQIIKEESQREMNLIDDLLILTQISADTEPLFLNTIQLQALIPHIAEIFNETISQQQQKLYINIPENLPAVTTDTNFLERIFIELLNNACKYTPPGETITVTAKALKDKLQISISNTGVEIPLIEKERIFDKFYRIPSKDPWKQGGTGLGLALVKKLIEHLGGTIELGNNNGELQTTFLLSFPLVARLPKNSYLSEAIAS</sequence>
<evidence type="ECO:0000259" key="15">
    <source>
        <dbReference type="PROSITE" id="PS50046"/>
    </source>
</evidence>
<dbReference type="InterPro" id="IPR000014">
    <property type="entry name" value="PAS"/>
</dbReference>
<keyword evidence="9" id="KW-0418">Kinase</keyword>
<dbReference type="EC" id="2.7.13.3" evidence="4"/>
<dbReference type="SUPFAM" id="SSF55874">
    <property type="entry name" value="ATPase domain of HSP90 chaperone/DNA topoisomerase II/histidine kinase"/>
    <property type="match status" value="1"/>
</dbReference>
<dbReference type="CDD" id="cd00082">
    <property type="entry name" value="HisKA"/>
    <property type="match status" value="1"/>
</dbReference>
<keyword evidence="13 14" id="KW-0472">Membrane</keyword>
<dbReference type="RefSeq" id="WP_413260516.1">
    <property type="nucleotide sequence ID" value="NZ_JBHFNS010000093.1"/>
</dbReference>
<dbReference type="Pfam" id="PF02518">
    <property type="entry name" value="HATPase_c"/>
    <property type="match status" value="1"/>
</dbReference>
<dbReference type="SUPFAM" id="SSF55785">
    <property type="entry name" value="PYP-like sensor domain (PAS domain)"/>
    <property type="match status" value="1"/>
</dbReference>
<dbReference type="PANTHER" id="PTHR42878">
    <property type="entry name" value="TWO-COMPONENT HISTIDINE KINASE"/>
    <property type="match status" value="1"/>
</dbReference>
<feature type="domain" description="Phytochrome chromophore attachment site" evidence="15">
    <location>
        <begin position="249"/>
        <end position="378"/>
    </location>
</feature>
<dbReference type="SMART" id="SM00091">
    <property type="entry name" value="PAS"/>
    <property type="match status" value="1"/>
</dbReference>
<dbReference type="PANTHER" id="PTHR42878:SF7">
    <property type="entry name" value="SENSOR HISTIDINE KINASE GLRK"/>
    <property type="match status" value="1"/>
</dbReference>
<evidence type="ECO:0000259" key="16">
    <source>
        <dbReference type="PROSITE" id="PS50109"/>
    </source>
</evidence>